<dbReference type="PANTHER" id="PTHR34046:SF21">
    <property type="entry name" value="(RAPE) HYPOTHETICAL PROTEIN"/>
    <property type="match status" value="1"/>
</dbReference>
<dbReference type="AlphaFoldDB" id="A0A3N6RB13"/>
<gene>
    <name evidence="1" type="ORF">F2Q68_00019049</name>
</gene>
<proteinExistence type="predicted"/>
<dbReference type="EMBL" id="QGKW02002228">
    <property type="protein sequence ID" value="KAF2539584.1"/>
    <property type="molecule type" value="Genomic_DNA"/>
</dbReference>
<evidence type="ECO:0000313" key="1">
    <source>
        <dbReference type="EMBL" id="KAF2539584.1"/>
    </source>
</evidence>
<name>A0A3N6RB13_BRACR</name>
<organism evidence="1 2">
    <name type="scientific">Brassica cretica</name>
    <name type="common">Mustard</name>
    <dbReference type="NCBI Taxonomy" id="69181"/>
    <lineage>
        <taxon>Eukaryota</taxon>
        <taxon>Viridiplantae</taxon>
        <taxon>Streptophyta</taxon>
        <taxon>Embryophyta</taxon>
        <taxon>Tracheophyta</taxon>
        <taxon>Spermatophyta</taxon>
        <taxon>Magnoliopsida</taxon>
        <taxon>eudicotyledons</taxon>
        <taxon>Gunneridae</taxon>
        <taxon>Pentapetalae</taxon>
        <taxon>rosids</taxon>
        <taxon>malvids</taxon>
        <taxon>Brassicales</taxon>
        <taxon>Brassicaceae</taxon>
        <taxon>Brassiceae</taxon>
        <taxon>Brassica</taxon>
    </lineage>
</organism>
<reference evidence="1" key="1">
    <citation type="submission" date="2019-12" db="EMBL/GenBank/DDBJ databases">
        <title>Genome sequencing and annotation of Brassica cretica.</title>
        <authorList>
            <person name="Studholme D.J."/>
            <person name="Sarris P.F."/>
        </authorList>
    </citation>
    <scope>NUCLEOTIDE SEQUENCE</scope>
    <source>
        <strain evidence="1">PFS-001/15</strain>
        <tissue evidence="1">Leaf</tissue>
    </source>
</reference>
<dbReference type="OrthoDB" id="1101370at2759"/>
<dbReference type="Proteomes" id="UP000712281">
    <property type="component" value="Unassembled WGS sequence"/>
</dbReference>
<dbReference type="PANTHER" id="PTHR34046">
    <property type="entry name" value="OS06G0218800 PROTEIN"/>
    <property type="match status" value="1"/>
</dbReference>
<protein>
    <submittedName>
        <fullName evidence="1">Uncharacterized protein</fullName>
    </submittedName>
</protein>
<sequence length="146" mass="16095">MECRKHKHQGNRGVCPSCLRDKLSRLPNTTTSYYVINRSTSSSCTTVSSSPSSPVKELHRRAGSMSMSFAVREPLSGQLVEGLKKSRSMAHVPRDSYIVRSSKKTTEKLKPTTVKKTGFWKKLLHLKGKGGGADVGGLVASRQRVY</sequence>
<comment type="caution">
    <text evidence="1">The sequence shown here is derived from an EMBL/GenBank/DDBJ whole genome shotgun (WGS) entry which is preliminary data.</text>
</comment>
<accession>A0A3N6RB13</accession>
<evidence type="ECO:0000313" key="2">
    <source>
        <dbReference type="Proteomes" id="UP000712281"/>
    </source>
</evidence>